<proteinExistence type="predicted"/>
<accession>A0A7H1SGA8</accession>
<dbReference type="KEGG" id="gza:IC807_07835"/>
<dbReference type="RefSeq" id="WP_157074349.1">
    <property type="nucleotide sequence ID" value="NZ_CP061470.1"/>
</dbReference>
<evidence type="ECO:0000313" key="1">
    <source>
        <dbReference type="EMBL" id="QNU19494.1"/>
    </source>
</evidence>
<name>A0A7H1SGA8_9BACL</name>
<evidence type="ECO:0000313" key="2">
    <source>
        <dbReference type="Proteomes" id="UP000516388"/>
    </source>
</evidence>
<dbReference type="EMBL" id="CP061470">
    <property type="protein sequence ID" value="QNU19494.1"/>
    <property type="molecule type" value="Genomic_DNA"/>
</dbReference>
<organism evidence="1 2">
    <name type="scientific">Geobacillus zalihae</name>
    <dbReference type="NCBI Taxonomy" id="213419"/>
    <lineage>
        <taxon>Bacteria</taxon>
        <taxon>Bacillati</taxon>
        <taxon>Bacillota</taxon>
        <taxon>Bacilli</taxon>
        <taxon>Bacillales</taxon>
        <taxon>Anoxybacillaceae</taxon>
        <taxon>Geobacillus</taxon>
    </lineage>
</organism>
<sequence>MEAAWPFAAAGADESSLVERRSGSPYRYISSAFLYVCSVLIVPASGLALGGTFRYT</sequence>
<dbReference type="Proteomes" id="UP000516388">
    <property type="component" value="Chromosome"/>
</dbReference>
<protein>
    <submittedName>
        <fullName evidence="1">Uncharacterized protein</fullName>
    </submittedName>
</protein>
<dbReference type="AlphaFoldDB" id="A0A7H1SGA8"/>
<gene>
    <name evidence="1" type="ORF">IC807_07835</name>
</gene>
<keyword evidence="2" id="KW-1185">Reference proteome</keyword>
<reference evidence="1 2" key="1">
    <citation type="submission" date="2020-09" db="EMBL/GenBank/DDBJ databases">
        <title>Complete Geobacillus genomes through the use of hybrid genome assembly.</title>
        <authorList>
            <person name="Vera D.L."/>
            <person name="Venkateswaran K."/>
            <person name="Singh N.K."/>
            <person name="Landry K."/>
        </authorList>
    </citation>
    <scope>NUCLEOTIDE SEQUENCE [LARGE SCALE GENOMIC DNA]</scope>
    <source>
        <strain evidence="1 2">SURF-189</strain>
    </source>
</reference>